<feature type="transmembrane region" description="Helical" evidence="1">
    <location>
        <begin position="83"/>
        <end position="107"/>
    </location>
</feature>
<dbReference type="SMART" id="SM00671">
    <property type="entry name" value="SEL1"/>
    <property type="match status" value="2"/>
</dbReference>
<evidence type="ECO:0008006" key="4">
    <source>
        <dbReference type="Google" id="ProtNLM"/>
    </source>
</evidence>
<name>A0A244CPA5_PSEDV</name>
<dbReference type="InterPro" id="IPR011990">
    <property type="entry name" value="TPR-like_helical_dom_sf"/>
</dbReference>
<protein>
    <recommendedName>
        <fullName evidence="4">Sel1 repeat family protein</fullName>
    </recommendedName>
</protein>
<dbReference type="Pfam" id="PF08238">
    <property type="entry name" value="Sel1"/>
    <property type="match status" value="2"/>
</dbReference>
<dbReference type="PANTHER" id="PTHR45011">
    <property type="entry name" value="DAP3-BINDING CELL DEATH ENHANCER 1"/>
    <property type="match status" value="1"/>
</dbReference>
<dbReference type="Proteomes" id="UP000194841">
    <property type="component" value="Unassembled WGS sequence"/>
</dbReference>
<proteinExistence type="predicted"/>
<dbReference type="AlphaFoldDB" id="A0A244CPA5"/>
<evidence type="ECO:0000256" key="1">
    <source>
        <dbReference type="SAM" id="Phobius"/>
    </source>
</evidence>
<keyword evidence="1" id="KW-1133">Transmembrane helix</keyword>
<reference evidence="2 3" key="1">
    <citation type="submission" date="2017-02" db="EMBL/GenBank/DDBJ databases">
        <title>Pseudoalteromonas ulvae TC14 Genome.</title>
        <authorList>
            <person name="Molmeret M."/>
        </authorList>
    </citation>
    <scope>NUCLEOTIDE SEQUENCE [LARGE SCALE GENOMIC DNA]</scope>
    <source>
        <strain evidence="2">TC14</strain>
    </source>
</reference>
<dbReference type="InterPro" id="IPR006597">
    <property type="entry name" value="Sel1-like"/>
</dbReference>
<organism evidence="2 3">
    <name type="scientific">Pseudoalteromonas ulvae</name>
    <dbReference type="NCBI Taxonomy" id="107327"/>
    <lineage>
        <taxon>Bacteria</taxon>
        <taxon>Pseudomonadati</taxon>
        <taxon>Pseudomonadota</taxon>
        <taxon>Gammaproteobacteria</taxon>
        <taxon>Alteromonadales</taxon>
        <taxon>Pseudoalteromonadaceae</taxon>
        <taxon>Pseudoalteromonas</taxon>
    </lineage>
</organism>
<sequence>MIAHCYQGGFMFFFSLQQQVFVSSSPVQEGACKCTANRVSLTFLDYVSFGAVPVFPYRLHRSQTCLVCQKQPLSLANGPFFSWWHVAFKCLGLVFSLVVLLVGFMYLQAGKERQVALLKSPQVHDFYLIDYSLFRKESYYQKQFLVAKVTAVDELTVSLQLANYRYQRQNQVIKAIKLDNLIKADYFNKEVEHVKRDVLTQLFSDGAIYQALRAEGLTLFGGIVEMPSRPEPLYKGFKQNKANQDGVSLYQQGAFAEARTYFKQAADQGDRFGQANLADMYRDGQGGSVDLKQALYWYQQAAEQGHENAGIQVTALCNEYSLCDAP</sequence>
<evidence type="ECO:0000313" key="3">
    <source>
        <dbReference type="Proteomes" id="UP000194841"/>
    </source>
</evidence>
<dbReference type="EMBL" id="MWPV01000003">
    <property type="protein sequence ID" value="OUL57457.1"/>
    <property type="molecule type" value="Genomic_DNA"/>
</dbReference>
<dbReference type="InterPro" id="IPR052748">
    <property type="entry name" value="ISR_Activator"/>
</dbReference>
<gene>
    <name evidence="2" type="ORF">B1199_10290</name>
</gene>
<dbReference type="Gene3D" id="1.25.40.10">
    <property type="entry name" value="Tetratricopeptide repeat domain"/>
    <property type="match status" value="1"/>
</dbReference>
<keyword evidence="1" id="KW-0812">Transmembrane</keyword>
<evidence type="ECO:0000313" key="2">
    <source>
        <dbReference type="EMBL" id="OUL57457.1"/>
    </source>
</evidence>
<accession>A0A244CPA5</accession>
<comment type="caution">
    <text evidence="2">The sequence shown here is derived from an EMBL/GenBank/DDBJ whole genome shotgun (WGS) entry which is preliminary data.</text>
</comment>
<dbReference type="PANTHER" id="PTHR45011:SF1">
    <property type="entry name" value="DAP3-BINDING CELL DEATH ENHANCER 1"/>
    <property type="match status" value="1"/>
</dbReference>
<dbReference type="OrthoDB" id="6306375at2"/>
<keyword evidence="1" id="KW-0472">Membrane</keyword>
<keyword evidence="3" id="KW-1185">Reference proteome</keyword>
<dbReference type="SUPFAM" id="SSF81901">
    <property type="entry name" value="HCP-like"/>
    <property type="match status" value="1"/>
</dbReference>